<feature type="transmembrane region" description="Helical" evidence="1">
    <location>
        <begin position="57"/>
        <end position="76"/>
    </location>
</feature>
<dbReference type="GO" id="GO:0015234">
    <property type="term" value="F:thiamine transmembrane transporter activity"/>
    <property type="evidence" value="ECO:0007669"/>
    <property type="project" value="InterPro"/>
</dbReference>
<dbReference type="Gene3D" id="1.10.1760.20">
    <property type="match status" value="1"/>
</dbReference>
<sequence length="182" mass="20048">MGKNMKVEMLTEGGVMVALASILSLIKIYEAPFGGSVTAGSMIPIIIFALRWGVMPGIFVGLVYGIIQSILGLYFVHPIQYLLDYPIAFGLLGLAGISKSLSNKIQNEYLNLFIGVFMAIFGRFISHLLSGVVFFSNYALQKGMNPWVYSAVYNGSYLGIELIISLVLVFLLNKPIQRLRNN</sequence>
<name>A0A096BK55_9FIRM</name>
<dbReference type="Pfam" id="PF09515">
    <property type="entry name" value="Thia_YuaJ"/>
    <property type="match status" value="1"/>
</dbReference>
<dbReference type="NCBIfam" id="TIGR02357">
    <property type="entry name" value="ECF_ThiT_YuaJ"/>
    <property type="match status" value="1"/>
</dbReference>
<dbReference type="InterPro" id="IPR012651">
    <property type="entry name" value="Thia_Transptr_ThiT"/>
</dbReference>
<dbReference type="AlphaFoldDB" id="A0A096BK55"/>
<dbReference type="Proteomes" id="UP000029622">
    <property type="component" value="Unassembled WGS sequence"/>
</dbReference>
<feature type="transmembrane region" description="Helical" evidence="1">
    <location>
        <begin position="147"/>
        <end position="172"/>
    </location>
</feature>
<keyword evidence="1" id="KW-0472">Membrane</keyword>
<organism evidence="2 3">
    <name type="scientific">Caloranaerobacter azorensis H53214</name>
    <dbReference type="NCBI Taxonomy" id="1156417"/>
    <lineage>
        <taxon>Bacteria</taxon>
        <taxon>Bacillati</taxon>
        <taxon>Bacillota</taxon>
        <taxon>Tissierellia</taxon>
        <taxon>Tissierellales</taxon>
        <taxon>Thermohalobacteraceae</taxon>
        <taxon>Caloranaerobacter</taxon>
    </lineage>
</organism>
<dbReference type="GO" id="GO:0005886">
    <property type="term" value="C:plasma membrane"/>
    <property type="evidence" value="ECO:0007669"/>
    <property type="project" value="InterPro"/>
</dbReference>
<dbReference type="EMBL" id="AZTB01000006">
    <property type="protein sequence ID" value="KGG81123.1"/>
    <property type="molecule type" value="Genomic_DNA"/>
</dbReference>
<protein>
    <submittedName>
        <fullName evidence="2">Proton-coupled thiamine transporter YuaJ</fullName>
    </submittedName>
</protein>
<comment type="caution">
    <text evidence="2">The sequence shown here is derived from an EMBL/GenBank/DDBJ whole genome shotgun (WGS) entry which is preliminary data.</text>
</comment>
<dbReference type="STRING" id="1156417.Y919_02315"/>
<feature type="transmembrane region" description="Helical" evidence="1">
    <location>
        <begin position="7"/>
        <end position="26"/>
    </location>
</feature>
<reference evidence="2 3" key="1">
    <citation type="submission" date="2013-12" db="EMBL/GenBank/DDBJ databases">
        <title>Draft genome sequence of Caloranaerobacter sp. H53214.</title>
        <authorList>
            <person name="Jiang L.J."/>
            <person name="Shao Z.Z."/>
            <person name="Long M.N."/>
        </authorList>
    </citation>
    <scope>NUCLEOTIDE SEQUENCE [LARGE SCALE GENOMIC DNA]</scope>
    <source>
        <strain evidence="2 3">H53214</strain>
    </source>
</reference>
<dbReference type="RefSeq" id="WP_035162023.1">
    <property type="nucleotide sequence ID" value="NZ_AZTB01000006.1"/>
</dbReference>
<keyword evidence="1" id="KW-1133">Transmembrane helix</keyword>
<evidence type="ECO:0000313" key="2">
    <source>
        <dbReference type="EMBL" id="KGG81123.1"/>
    </source>
</evidence>
<evidence type="ECO:0000256" key="1">
    <source>
        <dbReference type="SAM" id="Phobius"/>
    </source>
</evidence>
<evidence type="ECO:0000313" key="3">
    <source>
        <dbReference type="Proteomes" id="UP000029622"/>
    </source>
</evidence>
<feature type="transmembrane region" description="Helical" evidence="1">
    <location>
        <begin position="82"/>
        <end position="98"/>
    </location>
</feature>
<accession>A0A096BK55</accession>
<proteinExistence type="predicted"/>
<keyword evidence="1" id="KW-0812">Transmembrane</keyword>
<gene>
    <name evidence="2" type="ORF">Y919_02315</name>
</gene>
<feature type="transmembrane region" description="Helical" evidence="1">
    <location>
        <begin position="110"/>
        <end position="135"/>
    </location>
</feature>